<dbReference type="PROSITE" id="PS51090">
    <property type="entry name" value="CORTACTIN"/>
    <property type="match status" value="1"/>
</dbReference>
<feature type="region of interest" description="Disordered" evidence="1">
    <location>
        <begin position="1"/>
        <end position="28"/>
    </location>
</feature>
<protein>
    <submittedName>
        <fullName evidence="2">Uncharacterized protein</fullName>
    </submittedName>
</protein>
<dbReference type="GeneTree" id="ENSGT00940000178303"/>
<evidence type="ECO:0000313" key="2">
    <source>
        <dbReference type="Ensembl" id="ENSMSIP00000007881.1"/>
    </source>
</evidence>
<accession>A0A8C6MRP5</accession>
<evidence type="ECO:0000256" key="1">
    <source>
        <dbReference type="SAM" id="MobiDB-lite"/>
    </source>
</evidence>
<feature type="compositionally biased region" description="Basic and acidic residues" evidence="1">
    <location>
        <begin position="15"/>
        <end position="28"/>
    </location>
</feature>
<evidence type="ECO:0000313" key="3">
    <source>
        <dbReference type="Proteomes" id="UP000694415"/>
    </source>
</evidence>
<reference evidence="2" key="2">
    <citation type="submission" date="2025-09" db="UniProtKB">
        <authorList>
            <consortium name="Ensembl"/>
        </authorList>
    </citation>
    <scope>IDENTIFICATION</scope>
</reference>
<proteinExistence type="predicted"/>
<keyword evidence="3" id="KW-1185">Reference proteome</keyword>
<dbReference type="InterPro" id="IPR003134">
    <property type="entry name" value="Hs1_Cortactin"/>
</dbReference>
<dbReference type="Pfam" id="PF02218">
    <property type="entry name" value="HS1_rep"/>
    <property type="match status" value="1"/>
</dbReference>
<dbReference type="Ensembl" id="ENSMSIT00000010029.1">
    <property type="protein sequence ID" value="ENSMSIP00000007881.1"/>
    <property type="gene ID" value="ENSMSIG00000007020.1"/>
</dbReference>
<name>A0A8C6MRP5_MUSSI</name>
<organism evidence="2 3">
    <name type="scientific">Mus spicilegus</name>
    <name type="common">Mound-building mouse</name>
    <dbReference type="NCBI Taxonomy" id="10103"/>
    <lineage>
        <taxon>Eukaryota</taxon>
        <taxon>Metazoa</taxon>
        <taxon>Chordata</taxon>
        <taxon>Craniata</taxon>
        <taxon>Vertebrata</taxon>
        <taxon>Euteleostomi</taxon>
        <taxon>Mammalia</taxon>
        <taxon>Eutheria</taxon>
        <taxon>Euarchontoglires</taxon>
        <taxon>Glires</taxon>
        <taxon>Rodentia</taxon>
        <taxon>Myomorpha</taxon>
        <taxon>Muroidea</taxon>
        <taxon>Muridae</taxon>
        <taxon>Murinae</taxon>
        <taxon>Mus</taxon>
        <taxon>Mus</taxon>
    </lineage>
</organism>
<dbReference type="Proteomes" id="UP000694415">
    <property type="component" value="Unplaced"/>
</dbReference>
<reference evidence="2" key="1">
    <citation type="submission" date="2025-08" db="UniProtKB">
        <authorList>
            <consortium name="Ensembl"/>
        </authorList>
    </citation>
    <scope>IDENTIFICATION</scope>
</reference>
<dbReference type="AlphaFoldDB" id="A0A8C6MRP5"/>
<sequence length="95" mass="10613">MWKASAGHAVSITQDDGRADDWKTDPDFVNDVSEKEQRWCAKTVQGSGTKNTSTFTSFKRMVDQSTVGFEYQGKTEKNASQKDYSSGFKVCKLTT</sequence>